<reference evidence="1 2" key="1">
    <citation type="submission" date="2022-03" db="EMBL/GenBank/DDBJ databases">
        <title>Pseudonocardia alaer sp. nov., a novel actinomycete isolated from reed forest soil.</title>
        <authorList>
            <person name="Wang L."/>
        </authorList>
    </citation>
    <scope>NUCLEOTIDE SEQUENCE [LARGE SCALE GENOMIC DNA]</scope>
    <source>
        <strain evidence="1 2">Y-16303</strain>
    </source>
</reference>
<evidence type="ECO:0000313" key="2">
    <source>
        <dbReference type="Proteomes" id="UP001299970"/>
    </source>
</evidence>
<keyword evidence="2" id="KW-1185">Reference proteome</keyword>
<sequence>MRAVGFDDPNSDPFELLLHHGELGEWNQRAHLREVTEAGHNHGALLAHREERFGGDLARHHADRHGGHVAALAIGEAPGDPVGPRACCPRVGGAEQLGRLPL</sequence>
<proteinExistence type="predicted"/>
<gene>
    <name evidence="1" type="ORF">MMF94_11995</name>
</gene>
<protein>
    <submittedName>
        <fullName evidence="1">Uncharacterized protein</fullName>
    </submittedName>
</protein>
<dbReference type="RefSeq" id="WP_241036439.1">
    <property type="nucleotide sequence ID" value="NZ_BAAAJF010000002.1"/>
</dbReference>
<accession>A0ABS9TDD4</accession>
<name>A0ABS9TDD4_9PSEU</name>
<organism evidence="1 2">
    <name type="scientific">Pseudonocardia alaniniphila</name>
    <dbReference type="NCBI Taxonomy" id="75291"/>
    <lineage>
        <taxon>Bacteria</taxon>
        <taxon>Bacillati</taxon>
        <taxon>Actinomycetota</taxon>
        <taxon>Actinomycetes</taxon>
        <taxon>Pseudonocardiales</taxon>
        <taxon>Pseudonocardiaceae</taxon>
        <taxon>Pseudonocardia</taxon>
    </lineage>
</organism>
<dbReference type="Proteomes" id="UP001299970">
    <property type="component" value="Unassembled WGS sequence"/>
</dbReference>
<comment type="caution">
    <text evidence="1">The sequence shown here is derived from an EMBL/GenBank/DDBJ whole genome shotgun (WGS) entry which is preliminary data.</text>
</comment>
<dbReference type="EMBL" id="JAKXMK010000009">
    <property type="protein sequence ID" value="MCH6166408.1"/>
    <property type="molecule type" value="Genomic_DNA"/>
</dbReference>
<evidence type="ECO:0000313" key="1">
    <source>
        <dbReference type="EMBL" id="MCH6166408.1"/>
    </source>
</evidence>